<evidence type="ECO:0000256" key="5">
    <source>
        <dbReference type="ARBA" id="ARBA00022692"/>
    </source>
</evidence>
<feature type="transmembrane region" description="Helical" evidence="8">
    <location>
        <begin position="142"/>
        <end position="163"/>
    </location>
</feature>
<dbReference type="InterPro" id="IPR011701">
    <property type="entry name" value="MFS"/>
</dbReference>
<organism evidence="10 11">
    <name type="scientific">Halobacillus mangrovi</name>
    <dbReference type="NCBI Taxonomy" id="402384"/>
    <lineage>
        <taxon>Bacteria</taxon>
        <taxon>Bacillati</taxon>
        <taxon>Bacillota</taxon>
        <taxon>Bacilli</taxon>
        <taxon>Bacillales</taxon>
        <taxon>Bacillaceae</taxon>
        <taxon>Halobacillus</taxon>
    </lineage>
</organism>
<proteinExistence type="inferred from homology"/>
<evidence type="ECO:0000313" key="10">
    <source>
        <dbReference type="EMBL" id="ARI78501.1"/>
    </source>
</evidence>
<comment type="similarity">
    <text evidence="2">Belongs to the major facilitator superfamily.</text>
</comment>
<dbReference type="KEGG" id="hmn:HM131_17385"/>
<feature type="transmembrane region" description="Helical" evidence="8">
    <location>
        <begin position="85"/>
        <end position="104"/>
    </location>
</feature>
<keyword evidence="3" id="KW-0813">Transport</keyword>
<dbReference type="PROSITE" id="PS50850">
    <property type="entry name" value="MFS"/>
    <property type="match status" value="1"/>
</dbReference>
<feature type="transmembrane region" description="Helical" evidence="8">
    <location>
        <begin position="16"/>
        <end position="39"/>
    </location>
</feature>
<dbReference type="CDD" id="cd17324">
    <property type="entry name" value="MFS_NepI_like"/>
    <property type="match status" value="1"/>
</dbReference>
<feature type="transmembrane region" description="Helical" evidence="8">
    <location>
        <begin position="348"/>
        <end position="368"/>
    </location>
</feature>
<comment type="subcellular location">
    <subcellularLocation>
        <location evidence="1">Cell membrane</location>
        <topology evidence="1">Multi-pass membrane protein</topology>
    </subcellularLocation>
</comment>
<feature type="transmembrane region" description="Helical" evidence="8">
    <location>
        <begin position="313"/>
        <end position="336"/>
    </location>
</feature>
<keyword evidence="7 8" id="KW-0472">Membrane</keyword>
<feature type="transmembrane region" description="Helical" evidence="8">
    <location>
        <begin position="374"/>
        <end position="394"/>
    </location>
</feature>
<evidence type="ECO:0000256" key="6">
    <source>
        <dbReference type="ARBA" id="ARBA00022989"/>
    </source>
</evidence>
<dbReference type="GO" id="GO:0022857">
    <property type="term" value="F:transmembrane transporter activity"/>
    <property type="evidence" value="ECO:0007669"/>
    <property type="project" value="InterPro"/>
</dbReference>
<dbReference type="Proteomes" id="UP000192527">
    <property type="component" value="Chromosome"/>
</dbReference>
<dbReference type="InterPro" id="IPR036259">
    <property type="entry name" value="MFS_trans_sf"/>
</dbReference>
<dbReference type="SUPFAM" id="SSF103473">
    <property type="entry name" value="MFS general substrate transporter"/>
    <property type="match status" value="1"/>
</dbReference>
<dbReference type="AlphaFoldDB" id="A0A1W5ZZ39"/>
<evidence type="ECO:0000256" key="7">
    <source>
        <dbReference type="ARBA" id="ARBA00023136"/>
    </source>
</evidence>
<keyword evidence="11" id="KW-1185">Reference proteome</keyword>
<dbReference type="GO" id="GO:0005886">
    <property type="term" value="C:plasma membrane"/>
    <property type="evidence" value="ECO:0007669"/>
    <property type="project" value="UniProtKB-SubCell"/>
</dbReference>
<feature type="transmembrane region" description="Helical" evidence="8">
    <location>
        <begin position="225"/>
        <end position="245"/>
    </location>
</feature>
<evidence type="ECO:0000256" key="3">
    <source>
        <dbReference type="ARBA" id="ARBA00022448"/>
    </source>
</evidence>
<dbReference type="EMBL" id="CP020772">
    <property type="protein sequence ID" value="ARI78501.1"/>
    <property type="molecule type" value="Genomic_DNA"/>
</dbReference>
<evidence type="ECO:0000256" key="1">
    <source>
        <dbReference type="ARBA" id="ARBA00004651"/>
    </source>
</evidence>
<dbReference type="STRING" id="402384.HM131_17385"/>
<accession>A0A1W5ZZ39</accession>
<dbReference type="OrthoDB" id="63984at2"/>
<dbReference type="Pfam" id="PF07690">
    <property type="entry name" value="MFS_1"/>
    <property type="match status" value="1"/>
</dbReference>
<dbReference type="PANTHER" id="PTHR43271:SF1">
    <property type="entry name" value="INNER MEMBRANE TRANSPORT PROTEIN YNFM"/>
    <property type="match status" value="1"/>
</dbReference>
<gene>
    <name evidence="10" type="ORF">HM131_17385</name>
</gene>
<evidence type="ECO:0000313" key="11">
    <source>
        <dbReference type="Proteomes" id="UP000192527"/>
    </source>
</evidence>
<evidence type="ECO:0000256" key="4">
    <source>
        <dbReference type="ARBA" id="ARBA00022475"/>
    </source>
</evidence>
<feature type="transmembrane region" description="Helical" evidence="8">
    <location>
        <begin position="59"/>
        <end position="78"/>
    </location>
</feature>
<evidence type="ECO:0000256" key="2">
    <source>
        <dbReference type="ARBA" id="ARBA00008335"/>
    </source>
</evidence>
<evidence type="ECO:0000259" key="9">
    <source>
        <dbReference type="PROSITE" id="PS50850"/>
    </source>
</evidence>
<feature type="transmembrane region" description="Helical" evidence="8">
    <location>
        <begin position="175"/>
        <end position="195"/>
    </location>
</feature>
<keyword evidence="6 8" id="KW-1133">Transmembrane helix</keyword>
<dbReference type="RefSeq" id="WP_085030960.1">
    <property type="nucleotide sequence ID" value="NZ_CP020772.1"/>
</dbReference>
<evidence type="ECO:0000256" key="8">
    <source>
        <dbReference type="SAM" id="Phobius"/>
    </source>
</evidence>
<feature type="transmembrane region" description="Helical" evidence="8">
    <location>
        <begin position="257"/>
        <end position="278"/>
    </location>
</feature>
<feature type="transmembrane region" description="Helical" evidence="8">
    <location>
        <begin position="110"/>
        <end position="130"/>
    </location>
</feature>
<keyword evidence="5 8" id="KW-0812">Transmembrane</keyword>
<dbReference type="Gene3D" id="1.20.1250.20">
    <property type="entry name" value="MFS general substrate transporter like domains"/>
    <property type="match status" value="1"/>
</dbReference>
<protein>
    <submittedName>
        <fullName evidence="10">MFS transporter</fullName>
    </submittedName>
</protein>
<dbReference type="InterPro" id="IPR020846">
    <property type="entry name" value="MFS_dom"/>
</dbReference>
<keyword evidence="4" id="KW-1003">Cell membrane</keyword>
<feature type="transmembrane region" description="Helical" evidence="8">
    <location>
        <begin position="290"/>
        <end position="307"/>
    </location>
</feature>
<name>A0A1W5ZZ39_9BACI</name>
<dbReference type="PANTHER" id="PTHR43271">
    <property type="entry name" value="BLL2771 PROTEIN"/>
    <property type="match status" value="1"/>
</dbReference>
<feature type="domain" description="Major facilitator superfamily (MFS) profile" evidence="9">
    <location>
        <begin position="21"/>
        <end position="396"/>
    </location>
</feature>
<reference evidence="10 11" key="1">
    <citation type="submission" date="2017-04" db="EMBL/GenBank/DDBJ databases">
        <title>The whole genome sequencing and assembly of Halobacillus mangrovi strain.</title>
        <authorList>
            <person name="Lee S.-J."/>
            <person name="Park M.-K."/>
            <person name="Kim J.-Y."/>
            <person name="Lee Y.-J."/>
            <person name="Yi H."/>
            <person name="Bahn Y.-S."/>
            <person name="Kim J.F."/>
            <person name="Lee D.-W."/>
        </authorList>
    </citation>
    <scope>NUCLEOTIDE SEQUENCE [LARGE SCALE GENOMIC DNA]</scope>
    <source>
        <strain evidence="10 11">KTB 131</strain>
    </source>
</reference>
<sequence length="396" mass="43489">MARNQPTMTPYSSREAGFWCVTIALMLASLLIFSTLYVFQPLLPVFVQEFKISATESSFLMSAAVISMAVGLFVLGFLSDRYGRLRLMQLSLVITVVLLIAMPFSSSFEWLVALRLLQGFFLAGIPAAAMGYLGEEVSSNHLGLAMTLYISSNAFGGMGGRVVGGYLTGVFQWESMLFILAGVGVIAMILFIWLLPKERFFEKVDQSLKEDLRGMIVHLKDRSMLVLFMVGLLLQIVFTAVWTYLPFYLQSDPYNWSLKWISITYFAYILGVLAPPFAGKLSDSLGQTKMMFAGLLILIGGVVLTLFSPVGFILAGLALLCSGFFVAHSMAAALVSKSATHHRSGASGFYLISYYTGVAIGSTAVGALWENYQWIGVVATSLVLVFIFICFPLFKK</sequence>